<dbReference type="InterPro" id="IPR000836">
    <property type="entry name" value="PRTase_dom"/>
</dbReference>
<dbReference type="SUPFAM" id="SSF53271">
    <property type="entry name" value="PRTase-like"/>
    <property type="match status" value="1"/>
</dbReference>
<feature type="domain" description="Phosphoribosyltransferase" evidence="1">
    <location>
        <begin position="18"/>
        <end position="120"/>
    </location>
</feature>
<accession>A0A098C196</accession>
<dbReference type="OrthoDB" id="997861at2"/>
<dbReference type="InterPro" id="IPR029057">
    <property type="entry name" value="PRTase-like"/>
</dbReference>
<dbReference type="HOGENOM" id="CLU_149210_0_0_10"/>
<organism evidence="2 3">
    <name type="scientific">Fermentimonas caenicola</name>
    <dbReference type="NCBI Taxonomy" id="1562970"/>
    <lineage>
        <taxon>Bacteria</taxon>
        <taxon>Pseudomonadati</taxon>
        <taxon>Bacteroidota</taxon>
        <taxon>Bacteroidia</taxon>
        <taxon>Bacteroidales</taxon>
        <taxon>Dysgonomonadaceae</taxon>
        <taxon>Fermentimonas</taxon>
    </lineage>
</organism>
<dbReference type="Gene3D" id="3.40.50.2020">
    <property type="match status" value="1"/>
</dbReference>
<sequence length="133" mass="15503">MTNNKSFEEVLHRFREIQFHETFDIIVAIANGGIIPAAIINQRLNIDMHLLKINLRDPNQKPKYDTPRLISPIDFEYRDKNILLVEDRIKTGATVKFAIDLLHDARQIKTFAVNGKADYSLYDEACFKFPWII</sequence>
<dbReference type="STRING" id="1562970.ING2E5B_1445"/>
<dbReference type="Pfam" id="PF00156">
    <property type="entry name" value="Pribosyltran"/>
    <property type="match status" value="1"/>
</dbReference>
<dbReference type="AlphaFoldDB" id="A0A098C196"/>
<keyword evidence="3" id="KW-1185">Reference proteome</keyword>
<evidence type="ECO:0000313" key="3">
    <source>
        <dbReference type="Proteomes" id="UP000032417"/>
    </source>
</evidence>
<evidence type="ECO:0000313" key="2">
    <source>
        <dbReference type="EMBL" id="CEA16193.1"/>
    </source>
</evidence>
<dbReference type="KEGG" id="pbt:ING2E5B_1445"/>
<proteinExistence type="predicted"/>
<dbReference type="Proteomes" id="UP000032417">
    <property type="component" value="Chromosome 1"/>
</dbReference>
<dbReference type="CDD" id="cd06223">
    <property type="entry name" value="PRTases_typeI"/>
    <property type="match status" value="1"/>
</dbReference>
<gene>
    <name evidence="2" type="ORF">ING2E5B_1445</name>
</gene>
<dbReference type="EMBL" id="LN515532">
    <property type="protein sequence ID" value="CEA16193.1"/>
    <property type="molecule type" value="Genomic_DNA"/>
</dbReference>
<name>A0A098C196_9BACT</name>
<protein>
    <recommendedName>
        <fullName evidence="1">Phosphoribosyltransferase domain-containing protein</fullName>
    </recommendedName>
</protein>
<reference evidence="2 3" key="1">
    <citation type="submission" date="2014-08" db="EMBL/GenBank/DDBJ databases">
        <authorList>
            <person name="Wibberg D."/>
        </authorList>
    </citation>
    <scope>NUCLEOTIDE SEQUENCE [LARGE SCALE GENOMIC DNA]</scope>
    <source>
        <strain evidence="3">ING2-E5B</strain>
    </source>
</reference>
<evidence type="ECO:0000259" key="1">
    <source>
        <dbReference type="Pfam" id="PF00156"/>
    </source>
</evidence>
<dbReference type="PATRIC" id="fig|1562970.3.peg.1431"/>